<proteinExistence type="predicted"/>
<dbReference type="Proteomes" id="UP000799118">
    <property type="component" value="Unassembled WGS sequence"/>
</dbReference>
<reference evidence="1" key="1">
    <citation type="journal article" date="2019" name="Environ. Microbiol.">
        <title>Fungal ecological strategies reflected in gene transcription - a case study of two litter decomposers.</title>
        <authorList>
            <person name="Barbi F."/>
            <person name="Kohler A."/>
            <person name="Barry K."/>
            <person name="Baskaran P."/>
            <person name="Daum C."/>
            <person name="Fauchery L."/>
            <person name="Ihrmark K."/>
            <person name="Kuo A."/>
            <person name="LaButti K."/>
            <person name="Lipzen A."/>
            <person name="Morin E."/>
            <person name="Grigoriev I.V."/>
            <person name="Henrissat B."/>
            <person name="Lindahl B."/>
            <person name="Martin F."/>
        </authorList>
    </citation>
    <scope>NUCLEOTIDE SEQUENCE</scope>
    <source>
        <strain evidence="1">JB14</strain>
    </source>
</reference>
<sequence length="151" mass="17336">MRSSTLRRHLGLKHEFQYRQWCKANDFTSMIPKDVKIRKNAAEAAAASQTIIDDHAVPLPRKERVIPYSDELFQQAAIEWLIETDQPISALEHPRFREMIGIAACATNGVKIPNCKATRQSIIALFKKNLYDLWTQFAVSNFCCYMVLSAY</sequence>
<keyword evidence="2" id="KW-1185">Reference proteome</keyword>
<dbReference type="AlphaFoldDB" id="A0A6A4GPI4"/>
<organism evidence="1 2">
    <name type="scientific">Gymnopus androsaceus JB14</name>
    <dbReference type="NCBI Taxonomy" id="1447944"/>
    <lineage>
        <taxon>Eukaryota</taxon>
        <taxon>Fungi</taxon>
        <taxon>Dikarya</taxon>
        <taxon>Basidiomycota</taxon>
        <taxon>Agaricomycotina</taxon>
        <taxon>Agaricomycetes</taxon>
        <taxon>Agaricomycetidae</taxon>
        <taxon>Agaricales</taxon>
        <taxon>Marasmiineae</taxon>
        <taxon>Omphalotaceae</taxon>
        <taxon>Gymnopus</taxon>
    </lineage>
</organism>
<evidence type="ECO:0000313" key="2">
    <source>
        <dbReference type="Proteomes" id="UP000799118"/>
    </source>
</evidence>
<dbReference type="EMBL" id="ML769785">
    <property type="protein sequence ID" value="KAE9387699.1"/>
    <property type="molecule type" value="Genomic_DNA"/>
</dbReference>
<name>A0A6A4GPI4_9AGAR</name>
<accession>A0A6A4GPI4</accession>
<dbReference type="OrthoDB" id="3256444at2759"/>
<evidence type="ECO:0000313" key="1">
    <source>
        <dbReference type="EMBL" id="KAE9387699.1"/>
    </source>
</evidence>
<protein>
    <submittedName>
        <fullName evidence="1">Uncharacterized protein</fullName>
    </submittedName>
</protein>
<gene>
    <name evidence="1" type="ORF">BT96DRAFT_837322</name>
</gene>